<keyword evidence="2" id="KW-1185">Reference proteome</keyword>
<dbReference type="AlphaFoldDB" id="K6WFF1"/>
<evidence type="ECO:0000313" key="1">
    <source>
        <dbReference type="EMBL" id="GAB92491.1"/>
    </source>
</evidence>
<dbReference type="OrthoDB" id="5148887at2"/>
<reference evidence="1 2" key="1">
    <citation type="submission" date="2012-08" db="EMBL/GenBank/DDBJ databases">
        <title>Whole genome shotgun sequence of Gordonia rhizosphera NBRC 16068.</title>
        <authorList>
            <person name="Takarada H."/>
            <person name="Isaki S."/>
            <person name="Hosoyama A."/>
            <person name="Tsuchikane K."/>
            <person name="Katsumata H."/>
            <person name="Baba S."/>
            <person name="Ohji S."/>
            <person name="Yamazaki S."/>
            <person name="Fujita N."/>
        </authorList>
    </citation>
    <scope>NUCLEOTIDE SEQUENCE [LARGE SCALE GENOMIC DNA]</scope>
    <source>
        <strain evidence="1 2">NBRC 16068</strain>
    </source>
</reference>
<protein>
    <submittedName>
        <fullName evidence="1">Uncharacterized protein</fullName>
    </submittedName>
</protein>
<comment type="caution">
    <text evidence="1">The sequence shown here is derived from an EMBL/GenBank/DDBJ whole genome shotgun (WGS) entry which is preliminary data.</text>
</comment>
<name>K6WFF1_9ACTN</name>
<evidence type="ECO:0000313" key="2">
    <source>
        <dbReference type="Proteomes" id="UP000008363"/>
    </source>
</evidence>
<dbReference type="STRING" id="1108045.GORHZ_181_00080"/>
<proteinExistence type="predicted"/>
<dbReference type="EMBL" id="BAHC01000181">
    <property type="protein sequence ID" value="GAB92491.1"/>
    <property type="molecule type" value="Genomic_DNA"/>
</dbReference>
<gene>
    <name evidence="1" type="ORF">GORHZ_181_00080</name>
</gene>
<accession>K6WFF1</accession>
<dbReference type="eggNOG" id="ENOG5031QEM">
    <property type="taxonomic scope" value="Bacteria"/>
</dbReference>
<dbReference type="RefSeq" id="WP_006336995.1">
    <property type="nucleotide sequence ID" value="NZ_BAHC01000181.1"/>
</dbReference>
<dbReference type="Proteomes" id="UP000008363">
    <property type="component" value="Unassembled WGS sequence"/>
</dbReference>
<sequence>MTTQFEFHLQGANAPEGQLDADLLIAIVQSLKSIALNIGRIETDAERLGRAPARVHRVARLVIGMEPGSTTILARRAGAGANALDFDLADEEAFDAKFESLMGSIALDQRPDWVDDSLAAVMGQLTAALQQAATAIEFKANGQTRRRFATAGLQRETWNSAVQTPPGDITFVGRLYAVNLHTHRLLVQDDVGHQVALPNVADDSDLGPLLGRYVAVTGSPEFDPLGQVKRIQGAAISAAADPIGSPMIPEPLSLEEILASAPGIEPGRIEGLSDAEADAFFDAMGL</sequence>
<organism evidence="1 2">
    <name type="scientific">Gordonia rhizosphera NBRC 16068</name>
    <dbReference type="NCBI Taxonomy" id="1108045"/>
    <lineage>
        <taxon>Bacteria</taxon>
        <taxon>Bacillati</taxon>
        <taxon>Actinomycetota</taxon>
        <taxon>Actinomycetes</taxon>
        <taxon>Mycobacteriales</taxon>
        <taxon>Gordoniaceae</taxon>
        <taxon>Gordonia</taxon>
    </lineage>
</organism>